<keyword evidence="7" id="KW-1185">Reference proteome</keyword>
<dbReference type="GO" id="GO:0004795">
    <property type="term" value="F:threonine synthase activity"/>
    <property type="evidence" value="ECO:0007669"/>
    <property type="project" value="UniProtKB-EC"/>
</dbReference>
<organism evidence="6 7">
    <name type="scientific">Granulicella cerasi</name>
    <dbReference type="NCBI Taxonomy" id="741063"/>
    <lineage>
        <taxon>Bacteria</taxon>
        <taxon>Pseudomonadati</taxon>
        <taxon>Acidobacteriota</taxon>
        <taxon>Terriglobia</taxon>
        <taxon>Terriglobales</taxon>
        <taxon>Acidobacteriaceae</taxon>
        <taxon>Granulicella</taxon>
    </lineage>
</organism>
<comment type="caution">
    <text evidence="6">The sequence shown here is derived from an EMBL/GenBank/DDBJ whole genome shotgun (WGS) entry which is preliminary data.</text>
</comment>
<feature type="domain" description="Tryptophan synthase beta chain-like PALP" evidence="5">
    <location>
        <begin position="61"/>
        <end position="364"/>
    </location>
</feature>
<sequence>MFEVEYPWSASAPNADEAFGPNPSALRHLWAERRTSTMAIDQSGVWRFRDLLPIVADDQIVTLREGNTPLYELPKCAAKLGLSFLLAKHQGMNPTGSFKDTGMTSALSVAASRGFEWVAVASTGNTSAAMAGYAARAGLKSMVLIPEGKIAWGKLSQSMDYGSVTVQLKTDFDGCVRVLNELVQRAPVYMLNSVNPYRLEGQKTPAFEILEQLDWRIPDHLIVPGGNLANCSALGKGFAELKHLGFIHRVPKISVIQAHGANPLFRAMQKDAGATLEPVVAETRASAIRIGNPASWRKAVRILAETGGWVEEVSEAEIALAKAEIGAEGIGCEPASAVTYAGLKKLVADGRVAPEERVVLLLTGHTLKDPEYTINYHRGELLTESELATAPAEERAAMKSLEKKPVVLEANTDEVLRTLEALQRGA</sequence>
<dbReference type="PANTHER" id="PTHR10314">
    <property type="entry name" value="CYSTATHIONINE BETA-SYNTHASE"/>
    <property type="match status" value="1"/>
</dbReference>
<evidence type="ECO:0000256" key="4">
    <source>
        <dbReference type="NCBIfam" id="TIGR00260"/>
    </source>
</evidence>
<dbReference type="CDD" id="cd01563">
    <property type="entry name" value="Thr-synth_1"/>
    <property type="match status" value="1"/>
</dbReference>
<dbReference type="InterPro" id="IPR050214">
    <property type="entry name" value="Cys_Synth/Cystath_Beta-Synth"/>
</dbReference>
<dbReference type="RefSeq" id="WP_317890628.1">
    <property type="nucleotide sequence ID" value="NZ_JAGSYD010000002.1"/>
</dbReference>
<proteinExistence type="inferred from homology"/>
<dbReference type="SUPFAM" id="SSF53686">
    <property type="entry name" value="Tryptophan synthase beta subunit-like PLP-dependent enzymes"/>
    <property type="match status" value="1"/>
</dbReference>
<evidence type="ECO:0000256" key="3">
    <source>
        <dbReference type="ARBA" id="ARBA00022898"/>
    </source>
</evidence>
<comment type="similarity">
    <text evidence="2">Belongs to the threonine synthase family.</text>
</comment>
<keyword evidence="6" id="KW-0456">Lyase</keyword>
<dbReference type="Proteomes" id="UP001596391">
    <property type="component" value="Unassembled WGS sequence"/>
</dbReference>
<dbReference type="InterPro" id="IPR036052">
    <property type="entry name" value="TrpB-like_PALP_sf"/>
</dbReference>
<keyword evidence="3" id="KW-0663">Pyridoxal phosphate</keyword>
<dbReference type="InterPro" id="IPR001926">
    <property type="entry name" value="TrpB-like_PALP"/>
</dbReference>
<dbReference type="InterPro" id="IPR004450">
    <property type="entry name" value="Thr_synthase-like"/>
</dbReference>
<accession>A0ABW1ZDJ8</accession>
<dbReference type="NCBIfam" id="TIGR00260">
    <property type="entry name" value="thrC"/>
    <property type="match status" value="1"/>
</dbReference>
<name>A0ABW1ZDJ8_9BACT</name>
<dbReference type="Gene3D" id="3.40.50.1100">
    <property type="match status" value="2"/>
</dbReference>
<dbReference type="Pfam" id="PF00291">
    <property type="entry name" value="PALP"/>
    <property type="match status" value="1"/>
</dbReference>
<evidence type="ECO:0000313" key="6">
    <source>
        <dbReference type="EMBL" id="MFC6647487.1"/>
    </source>
</evidence>
<comment type="cofactor">
    <cofactor evidence="1">
        <name>pyridoxal 5'-phosphate</name>
        <dbReference type="ChEBI" id="CHEBI:597326"/>
    </cofactor>
</comment>
<evidence type="ECO:0000256" key="2">
    <source>
        <dbReference type="ARBA" id="ARBA00005517"/>
    </source>
</evidence>
<evidence type="ECO:0000259" key="5">
    <source>
        <dbReference type="Pfam" id="PF00291"/>
    </source>
</evidence>
<evidence type="ECO:0000256" key="1">
    <source>
        <dbReference type="ARBA" id="ARBA00001933"/>
    </source>
</evidence>
<dbReference type="EMBL" id="JBHSWI010000001">
    <property type="protein sequence ID" value="MFC6647487.1"/>
    <property type="molecule type" value="Genomic_DNA"/>
</dbReference>
<reference evidence="7" key="1">
    <citation type="journal article" date="2019" name="Int. J. Syst. Evol. Microbiol.">
        <title>The Global Catalogue of Microorganisms (GCM) 10K type strain sequencing project: providing services to taxonomists for standard genome sequencing and annotation.</title>
        <authorList>
            <consortium name="The Broad Institute Genomics Platform"/>
            <consortium name="The Broad Institute Genome Sequencing Center for Infectious Disease"/>
            <person name="Wu L."/>
            <person name="Ma J."/>
        </authorList>
    </citation>
    <scope>NUCLEOTIDE SEQUENCE [LARGE SCALE GENOMIC DNA]</scope>
    <source>
        <strain evidence="7">CGMCC 1.16026</strain>
    </source>
</reference>
<protein>
    <recommendedName>
        <fullName evidence="4">Threonine synthase</fullName>
        <ecNumber evidence="4">4.2.3.1</ecNumber>
    </recommendedName>
</protein>
<gene>
    <name evidence="6" type="primary">thrC</name>
    <name evidence="6" type="ORF">ACFQBQ_18300</name>
</gene>
<evidence type="ECO:0000313" key="7">
    <source>
        <dbReference type="Proteomes" id="UP001596391"/>
    </source>
</evidence>
<dbReference type="EC" id="4.2.3.1" evidence="4"/>